<dbReference type="InterPro" id="IPR017970">
    <property type="entry name" value="Homeobox_CS"/>
</dbReference>
<reference evidence="9" key="1">
    <citation type="journal article" date="2018" name="Nat. Microbiol.">
        <title>Leveraging single-cell genomics to expand the fungal tree of life.</title>
        <authorList>
            <person name="Ahrendt S.R."/>
            <person name="Quandt C.A."/>
            <person name="Ciobanu D."/>
            <person name="Clum A."/>
            <person name="Salamov A."/>
            <person name="Andreopoulos B."/>
            <person name="Cheng J.F."/>
            <person name="Woyke T."/>
            <person name="Pelin A."/>
            <person name="Henrissat B."/>
            <person name="Reynolds N.K."/>
            <person name="Benny G.L."/>
            <person name="Smith M.E."/>
            <person name="James T.Y."/>
            <person name="Grigoriev I.V."/>
        </authorList>
    </citation>
    <scope>NUCLEOTIDE SEQUENCE [LARGE SCALE GENOMIC DNA]</scope>
    <source>
        <strain evidence="9">Benny S71-1</strain>
    </source>
</reference>
<evidence type="ECO:0000256" key="5">
    <source>
        <dbReference type="PROSITE-ProRule" id="PRU00108"/>
    </source>
</evidence>
<dbReference type="CDD" id="cd00086">
    <property type="entry name" value="homeodomain"/>
    <property type="match status" value="1"/>
</dbReference>
<dbReference type="GO" id="GO:0005634">
    <property type="term" value="C:nucleus"/>
    <property type="evidence" value="ECO:0007669"/>
    <property type="project" value="UniProtKB-SubCell"/>
</dbReference>
<evidence type="ECO:0000313" key="9">
    <source>
        <dbReference type="Proteomes" id="UP000278143"/>
    </source>
</evidence>
<dbReference type="PANTHER" id="PTHR24324">
    <property type="entry name" value="HOMEOBOX PROTEIN HHEX"/>
    <property type="match status" value="1"/>
</dbReference>
<dbReference type="EMBL" id="KZ991002">
    <property type="protein sequence ID" value="RKP23403.1"/>
    <property type="molecule type" value="Genomic_DNA"/>
</dbReference>
<dbReference type="Proteomes" id="UP000278143">
    <property type="component" value="Unassembled WGS sequence"/>
</dbReference>
<protein>
    <submittedName>
        <fullName evidence="8">Homeobox domain-containing protein</fullName>
    </submittedName>
</protein>
<organism evidence="8 9">
    <name type="scientific">Syncephalis pseudoplumigaleata</name>
    <dbReference type="NCBI Taxonomy" id="1712513"/>
    <lineage>
        <taxon>Eukaryota</taxon>
        <taxon>Fungi</taxon>
        <taxon>Fungi incertae sedis</taxon>
        <taxon>Zoopagomycota</taxon>
        <taxon>Zoopagomycotina</taxon>
        <taxon>Zoopagomycetes</taxon>
        <taxon>Zoopagales</taxon>
        <taxon>Piptocephalidaceae</taxon>
        <taxon>Syncephalis</taxon>
    </lineage>
</organism>
<feature type="domain" description="Homeobox" evidence="7">
    <location>
        <begin position="13"/>
        <end position="72"/>
    </location>
</feature>
<dbReference type="PANTHER" id="PTHR24324:SF5">
    <property type="entry name" value="HEMATOPOIETICALLY-EXPRESSED HOMEOBOX PROTEIN HHEX"/>
    <property type="match status" value="1"/>
</dbReference>
<name>A0A4P9YTS9_9FUNG</name>
<keyword evidence="2 5" id="KW-0238">DNA-binding</keyword>
<keyword evidence="3 5" id="KW-0371">Homeobox</keyword>
<dbReference type="PROSITE" id="PS00027">
    <property type="entry name" value="HOMEOBOX_1"/>
    <property type="match status" value="1"/>
</dbReference>
<evidence type="ECO:0000313" key="8">
    <source>
        <dbReference type="EMBL" id="RKP23403.1"/>
    </source>
</evidence>
<evidence type="ECO:0000256" key="1">
    <source>
        <dbReference type="ARBA" id="ARBA00004123"/>
    </source>
</evidence>
<evidence type="ECO:0000259" key="7">
    <source>
        <dbReference type="PROSITE" id="PS50071"/>
    </source>
</evidence>
<evidence type="ECO:0000256" key="2">
    <source>
        <dbReference type="ARBA" id="ARBA00023125"/>
    </source>
</evidence>
<dbReference type="GO" id="GO:0000981">
    <property type="term" value="F:DNA-binding transcription factor activity, RNA polymerase II-specific"/>
    <property type="evidence" value="ECO:0007669"/>
    <property type="project" value="InterPro"/>
</dbReference>
<dbReference type="SUPFAM" id="SSF46689">
    <property type="entry name" value="Homeodomain-like"/>
    <property type="match status" value="1"/>
</dbReference>
<gene>
    <name evidence="8" type="ORF">SYNPS1DRAFT_18673</name>
</gene>
<evidence type="ECO:0000256" key="4">
    <source>
        <dbReference type="ARBA" id="ARBA00023242"/>
    </source>
</evidence>
<dbReference type="OrthoDB" id="6159439at2759"/>
<sequence length="72" mass="8610">MDESLFRTTLHGGFPIKPRHRTTKRQYSILERQFRRNPRPDAATRDALAAKLSMRGRTVQIWFQNRRAKSKR</sequence>
<dbReference type="SMART" id="SM00389">
    <property type="entry name" value="HOX"/>
    <property type="match status" value="1"/>
</dbReference>
<dbReference type="GO" id="GO:0030154">
    <property type="term" value="P:cell differentiation"/>
    <property type="evidence" value="ECO:0007669"/>
    <property type="project" value="TreeGrafter"/>
</dbReference>
<dbReference type="InterPro" id="IPR001356">
    <property type="entry name" value="HD"/>
</dbReference>
<dbReference type="InterPro" id="IPR051000">
    <property type="entry name" value="Homeobox_DNA-bind_prot"/>
</dbReference>
<accession>A0A4P9YTS9</accession>
<dbReference type="GO" id="GO:0000978">
    <property type="term" value="F:RNA polymerase II cis-regulatory region sequence-specific DNA binding"/>
    <property type="evidence" value="ECO:0007669"/>
    <property type="project" value="TreeGrafter"/>
</dbReference>
<evidence type="ECO:0000256" key="6">
    <source>
        <dbReference type="RuleBase" id="RU000682"/>
    </source>
</evidence>
<dbReference type="AlphaFoldDB" id="A0A4P9YTS9"/>
<dbReference type="InterPro" id="IPR009057">
    <property type="entry name" value="Homeodomain-like_sf"/>
</dbReference>
<keyword evidence="9" id="KW-1185">Reference proteome</keyword>
<proteinExistence type="predicted"/>
<dbReference type="Gene3D" id="1.10.10.60">
    <property type="entry name" value="Homeodomain-like"/>
    <property type="match status" value="1"/>
</dbReference>
<keyword evidence="4 5" id="KW-0539">Nucleus</keyword>
<dbReference type="Pfam" id="PF00046">
    <property type="entry name" value="Homeodomain"/>
    <property type="match status" value="1"/>
</dbReference>
<evidence type="ECO:0000256" key="3">
    <source>
        <dbReference type="ARBA" id="ARBA00023155"/>
    </source>
</evidence>
<feature type="non-terminal residue" evidence="8">
    <location>
        <position position="72"/>
    </location>
</feature>
<comment type="subcellular location">
    <subcellularLocation>
        <location evidence="1 5 6">Nucleus</location>
    </subcellularLocation>
</comment>
<dbReference type="PROSITE" id="PS50071">
    <property type="entry name" value="HOMEOBOX_2"/>
    <property type="match status" value="1"/>
</dbReference>